<dbReference type="RefSeq" id="WP_284252758.1">
    <property type="nucleotide sequence ID" value="NZ_BAAAQO010000003.1"/>
</dbReference>
<dbReference type="InterPro" id="IPR006448">
    <property type="entry name" value="Phage_term_ssu_P27"/>
</dbReference>
<gene>
    <name evidence="1" type="ORF">GCM10025881_06230</name>
</gene>
<sequence length="124" mass="13277">MSDDIPEVLKARGRGLWSSIMSDLEGDVHDRELVLETCRTLDVIDGLAAAVARDGETVTGSRGQTVVHPAVPELRQQQTSFARLLAQLNLDAEEVGAVLSARQASAKRAAQASWRSRKAVQGAA</sequence>
<comment type="caution">
    <text evidence="1">The sequence shown here is derived from an EMBL/GenBank/DDBJ whole genome shotgun (WGS) entry which is preliminary data.</text>
</comment>
<evidence type="ECO:0008006" key="3">
    <source>
        <dbReference type="Google" id="ProtNLM"/>
    </source>
</evidence>
<dbReference type="Proteomes" id="UP001157034">
    <property type="component" value="Unassembled WGS sequence"/>
</dbReference>
<dbReference type="EMBL" id="BSVB01000001">
    <property type="protein sequence ID" value="GMA93799.1"/>
    <property type="molecule type" value="Genomic_DNA"/>
</dbReference>
<evidence type="ECO:0000313" key="2">
    <source>
        <dbReference type="Proteomes" id="UP001157034"/>
    </source>
</evidence>
<evidence type="ECO:0000313" key="1">
    <source>
        <dbReference type="EMBL" id="GMA93799.1"/>
    </source>
</evidence>
<dbReference type="Pfam" id="PF05119">
    <property type="entry name" value="Terminase_4"/>
    <property type="match status" value="1"/>
</dbReference>
<organism evidence="1 2">
    <name type="scientific">Pseudolysinimonas kribbensis</name>
    <dbReference type="NCBI Taxonomy" id="433641"/>
    <lineage>
        <taxon>Bacteria</taxon>
        <taxon>Bacillati</taxon>
        <taxon>Actinomycetota</taxon>
        <taxon>Actinomycetes</taxon>
        <taxon>Micrococcales</taxon>
        <taxon>Microbacteriaceae</taxon>
        <taxon>Pseudolysinimonas</taxon>
    </lineage>
</organism>
<proteinExistence type="predicted"/>
<protein>
    <recommendedName>
        <fullName evidence="3">Phage terminase small subunit P27 family</fullName>
    </recommendedName>
</protein>
<reference evidence="2" key="1">
    <citation type="journal article" date="2019" name="Int. J. Syst. Evol. Microbiol.">
        <title>The Global Catalogue of Microorganisms (GCM) 10K type strain sequencing project: providing services to taxonomists for standard genome sequencing and annotation.</title>
        <authorList>
            <consortium name="The Broad Institute Genomics Platform"/>
            <consortium name="The Broad Institute Genome Sequencing Center for Infectious Disease"/>
            <person name="Wu L."/>
            <person name="Ma J."/>
        </authorList>
    </citation>
    <scope>NUCLEOTIDE SEQUENCE [LARGE SCALE GENOMIC DNA]</scope>
    <source>
        <strain evidence="2">NBRC 108894</strain>
    </source>
</reference>
<keyword evidence="2" id="KW-1185">Reference proteome</keyword>
<name>A0ABQ6K3B9_9MICO</name>
<accession>A0ABQ6K3B9</accession>